<feature type="signal peptide" evidence="12">
    <location>
        <begin position="1"/>
        <end position="28"/>
    </location>
</feature>
<evidence type="ECO:0000256" key="9">
    <source>
        <dbReference type="PIRSR" id="PIRSR000018-50"/>
    </source>
</evidence>
<dbReference type="Gene3D" id="1.10.760.10">
    <property type="entry name" value="Cytochrome c-like domain"/>
    <property type="match status" value="2"/>
</dbReference>
<evidence type="ECO:0000256" key="7">
    <source>
        <dbReference type="ARBA" id="ARBA00023004"/>
    </source>
</evidence>
<keyword evidence="8 11" id="KW-0472">Membrane</keyword>
<feature type="binding site" description="covalent" evidence="9">
    <location>
        <position position="346"/>
    </location>
    <ligand>
        <name>heme c</name>
        <dbReference type="ChEBI" id="CHEBI:61717"/>
        <label>3</label>
    </ligand>
</feature>
<evidence type="ECO:0000313" key="15">
    <source>
        <dbReference type="Proteomes" id="UP000008952"/>
    </source>
</evidence>
<keyword evidence="5 12" id="KW-0732">Signal</keyword>
<dbReference type="InterPro" id="IPR014353">
    <property type="entry name" value="Membr-bd_ADH_cyt_c"/>
</dbReference>
<dbReference type="InterPro" id="IPR009056">
    <property type="entry name" value="Cyt_c-like_dom"/>
</dbReference>
<feature type="binding site" description="axial binding residue" evidence="10">
    <location>
        <position position="202"/>
    </location>
    <ligand>
        <name>heme c</name>
        <dbReference type="ChEBI" id="CHEBI:61717"/>
        <label>2</label>
    </ligand>
    <ligandPart>
        <name>Fe</name>
        <dbReference type="ChEBI" id="CHEBI:18248"/>
    </ligandPart>
</feature>
<feature type="transmembrane region" description="Helical" evidence="11">
    <location>
        <begin position="447"/>
        <end position="466"/>
    </location>
</feature>
<feature type="binding site" description="axial binding residue" evidence="10">
    <location>
        <position position="52"/>
    </location>
    <ligand>
        <name>heme c</name>
        <dbReference type="ChEBI" id="CHEBI:61717"/>
        <label>1</label>
    </ligand>
    <ligandPart>
        <name>Fe</name>
        <dbReference type="ChEBI" id="CHEBI:18248"/>
    </ligandPart>
</feature>
<evidence type="ECO:0000256" key="11">
    <source>
        <dbReference type="SAM" id="Phobius"/>
    </source>
</evidence>
<keyword evidence="4 10" id="KW-0479">Metal-binding</keyword>
<dbReference type="PIRSF" id="PIRSF000018">
    <property type="entry name" value="Mb_ADH_cyt_c"/>
    <property type="match status" value="1"/>
</dbReference>
<evidence type="ECO:0000256" key="6">
    <source>
        <dbReference type="ARBA" id="ARBA00022737"/>
    </source>
</evidence>
<evidence type="ECO:0000256" key="3">
    <source>
        <dbReference type="ARBA" id="ARBA00022617"/>
    </source>
</evidence>
<evidence type="ECO:0000256" key="10">
    <source>
        <dbReference type="PIRSR" id="PIRSR000018-51"/>
    </source>
</evidence>
<dbReference type="GO" id="GO:0020037">
    <property type="term" value="F:heme binding"/>
    <property type="evidence" value="ECO:0007669"/>
    <property type="project" value="InterPro"/>
</dbReference>
<dbReference type="PANTHER" id="PTHR35008">
    <property type="entry name" value="BLL4482 PROTEIN-RELATED"/>
    <property type="match status" value="1"/>
</dbReference>
<dbReference type="SUPFAM" id="SSF46626">
    <property type="entry name" value="Cytochrome c"/>
    <property type="match status" value="3"/>
</dbReference>
<dbReference type="GO" id="GO:0005886">
    <property type="term" value="C:plasma membrane"/>
    <property type="evidence" value="ECO:0007669"/>
    <property type="project" value="UniProtKB-SubCell"/>
</dbReference>
<dbReference type="RefSeq" id="WP_008039829.1">
    <property type="nucleotide sequence ID" value="NZ_JH725147.1"/>
</dbReference>
<dbReference type="GO" id="GO:0009055">
    <property type="term" value="F:electron transfer activity"/>
    <property type="evidence" value="ECO:0007669"/>
    <property type="project" value="InterPro"/>
</dbReference>
<evidence type="ECO:0000256" key="2">
    <source>
        <dbReference type="ARBA" id="ARBA00022475"/>
    </source>
</evidence>
<name>J1JWG2_9HYPH</name>
<dbReference type="Proteomes" id="UP000008952">
    <property type="component" value="Unassembled WGS sequence"/>
</dbReference>
<feature type="binding site" description="covalent" evidence="9">
    <location>
        <position position="51"/>
    </location>
    <ligand>
        <name>heme c</name>
        <dbReference type="ChEBI" id="CHEBI:61717"/>
        <label>1</label>
    </ligand>
</feature>
<comment type="caution">
    <text evidence="14">The sequence shown here is derived from an EMBL/GenBank/DDBJ whole genome shotgun (WGS) entry which is preliminary data.</text>
</comment>
<feature type="binding site" description="axial binding residue" evidence="10">
    <location>
        <position position="347"/>
    </location>
    <ligand>
        <name>heme c</name>
        <dbReference type="ChEBI" id="CHEBI:61717"/>
        <label>3</label>
    </ligand>
    <ligandPart>
        <name>Fe</name>
        <dbReference type="ChEBI" id="CHEBI:18248"/>
    </ligandPart>
</feature>
<feature type="binding site" description="covalent" evidence="9">
    <location>
        <position position="48"/>
    </location>
    <ligand>
        <name>heme c</name>
        <dbReference type="ChEBI" id="CHEBI:61717"/>
        <label>1</label>
    </ligand>
</feature>
<keyword evidence="15" id="KW-1185">Reference proteome</keyword>
<dbReference type="OrthoDB" id="9811281at2"/>
<keyword evidence="6" id="KW-0677">Repeat</keyword>
<dbReference type="AlphaFoldDB" id="J1JWG2"/>
<accession>J1JWG2</accession>
<evidence type="ECO:0000256" key="4">
    <source>
        <dbReference type="ARBA" id="ARBA00022723"/>
    </source>
</evidence>
<feature type="domain" description="Cytochrome c" evidence="13">
    <location>
        <begin position="330"/>
        <end position="419"/>
    </location>
</feature>
<feature type="binding site" description="covalent" evidence="9">
    <location>
        <position position="198"/>
    </location>
    <ligand>
        <name>heme c</name>
        <dbReference type="ChEBI" id="CHEBI:61717"/>
        <label>2</label>
    </ligand>
</feature>
<dbReference type="InterPro" id="IPR036909">
    <property type="entry name" value="Cyt_c-like_dom_sf"/>
</dbReference>
<evidence type="ECO:0000256" key="1">
    <source>
        <dbReference type="ARBA" id="ARBA00004236"/>
    </source>
</evidence>
<dbReference type="eggNOG" id="COG2010">
    <property type="taxonomic scope" value="Bacteria"/>
</dbReference>
<dbReference type="Pfam" id="PF00034">
    <property type="entry name" value="Cytochrom_C"/>
    <property type="match status" value="2"/>
</dbReference>
<evidence type="ECO:0000259" key="13">
    <source>
        <dbReference type="PROSITE" id="PS51007"/>
    </source>
</evidence>
<keyword evidence="3 9" id="KW-0349">Heme</keyword>
<feature type="domain" description="Cytochrome c" evidence="13">
    <location>
        <begin position="34"/>
        <end position="139"/>
    </location>
</feature>
<dbReference type="InterPro" id="IPR051459">
    <property type="entry name" value="Cytochrome_c-type_DH"/>
</dbReference>
<keyword evidence="11" id="KW-0812">Transmembrane</keyword>
<feature type="chain" id="PRO_5003744647" description="Cytochrome c domain-containing protein" evidence="12">
    <location>
        <begin position="29"/>
        <end position="476"/>
    </location>
</feature>
<protein>
    <recommendedName>
        <fullName evidence="13">Cytochrome c domain-containing protein</fullName>
    </recommendedName>
</protein>
<dbReference type="STRING" id="1094558.ME5_01451"/>
<evidence type="ECO:0000256" key="5">
    <source>
        <dbReference type="ARBA" id="ARBA00022729"/>
    </source>
</evidence>
<dbReference type="GO" id="GO:0016614">
    <property type="term" value="F:oxidoreductase activity, acting on CH-OH group of donors"/>
    <property type="evidence" value="ECO:0007669"/>
    <property type="project" value="InterPro"/>
</dbReference>
<sequence length="476" mass="51886">MRVVFKNILIGASLCFISLSAFFSSSLAQNALPSLVQKGEYLSKAADCMACHRATDPSGKPFQGGLAISTPMGNIISSNITPSKKAGIGEYSLEDFSNAVRKGIRKDGTNLYPGMPYTAFSRINDDDIKALYSYFMLGVEPVDIKPEQETNLAFPFNIRTLMIGWNILYGQGASIKLPDNASQELKRGQYLVDGLGHCGTCHTPRNTLMAEDSAKYLSSGYADQWRAPNITSDDISGIGGWSEKEIIAYLKGQNVAEKGGAAGVMAEAINHSLRYLSEEDITSIAVYLKNVPAINNPEQTMPAYEYDGKELALSEIEYGNQKNPRGFTTADTTNGAFLYNSVCASCHGINGQGTQDGFYPSLTHNATVGMDDPRNLIGVIRLGVDRYDGDRRVFMPSASYHPLNDDQIIAVANYVRGHFGDGSQTITYETLKTIEKGIPSSFLIKNAAWLFVGAIVIAILIIIAILRRIFLKRNSV</sequence>
<evidence type="ECO:0000256" key="12">
    <source>
        <dbReference type="SAM" id="SignalP"/>
    </source>
</evidence>
<dbReference type="PATRIC" id="fig|1094558.3.peg.1554"/>
<organism evidence="14 15">
    <name type="scientific">Bartonella tamiae Th239</name>
    <dbReference type="NCBI Taxonomy" id="1094558"/>
    <lineage>
        <taxon>Bacteria</taxon>
        <taxon>Pseudomonadati</taxon>
        <taxon>Pseudomonadota</taxon>
        <taxon>Alphaproteobacteria</taxon>
        <taxon>Hyphomicrobiales</taxon>
        <taxon>Bartonellaceae</taxon>
        <taxon>Bartonella</taxon>
    </lineage>
</organism>
<dbReference type="HOGENOM" id="CLU_028594_0_1_5"/>
<feature type="binding site" description="covalent" evidence="9">
    <location>
        <position position="343"/>
    </location>
    <ligand>
        <name>heme c</name>
        <dbReference type="ChEBI" id="CHEBI:61717"/>
        <label>3</label>
    </ligand>
</feature>
<dbReference type="PROSITE" id="PS51007">
    <property type="entry name" value="CYTC"/>
    <property type="match status" value="3"/>
</dbReference>
<comment type="subcellular location">
    <subcellularLocation>
        <location evidence="1">Cell membrane</location>
    </subcellularLocation>
</comment>
<reference evidence="14 15" key="1">
    <citation type="submission" date="2012-03" db="EMBL/GenBank/DDBJ databases">
        <title>The Genome Sequence of Bartonella tamiae Th239.</title>
        <authorList>
            <consortium name="The Broad Institute Genome Sequencing Platform"/>
            <consortium name="The Broad Institute Genome Sequencing Center for Infectious Disease"/>
            <person name="Feldgarden M."/>
            <person name="Kirby J."/>
            <person name="Kosoy M."/>
            <person name="Birtles R."/>
            <person name="Probert W.S."/>
            <person name="Chiaraviglio L."/>
            <person name="Young S.K."/>
            <person name="Zeng Q."/>
            <person name="Gargeya S."/>
            <person name="Fitzgerald M."/>
            <person name="Haas B."/>
            <person name="Abouelleil A."/>
            <person name="Alvarado L."/>
            <person name="Arachchi H.M."/>
            <person name="Berlin A."/>
            <person name="Chapman S.B."/>
            <person name="Gearin G."/>
            <person name="Goldberg J."/>
            <person name="Griggs A."/>
            <person name="Gujja S."/>
            <person name="Hansen M."/>
            <person name="Heiman D."/>
            <person name="Howarth C."/>
            <person name="Larimer J."/>
            <person name="Lui A."/>
            <person name="MacDonald P.J.P."/>
            <person name="McCowen C."/>
            <person name="Montmayeur A."/>
            <person name="Murphy C."/>
            <person name="Neiman D."/>
            <person name="Pearson M."/>
            <person name="Priest M."/>
            <person name="Roberts A."/>
            <person name="Saif S."/>
            <person name="Shea T."/>
            <person name="Sisk P."/>
            <person name="Stolte C."/>
            <person name="Sykes S."/>
            <person name="Wortman J."/>
            <person name="Nusbaum C."/>
            <person name="Birren B."/>
        </authorList>
    </citation>
    <scope>NUCLEOTIDE SEQUENCE [LARGE SCALE GENOMIC DNA]</scope>
    <source>
        <strain evidence="14 15">Th239</strain>
    </source>
</reference>
<feature type="domain" description="Cytochrome c" evidence="13">
    <location>
        <begin position="183"/>
        <end position="292"/>
    </location>
</feature>
<keyword evidence="2" id="KW-1003">Cell membrane</keyword>
<comment type="cofactor">
    <cofactor evidence="9">
        <name>heme c</name>
        <dbReference type="ChEBI" id="CHEBI:61717"/>
    </cofactor>
    <text evidence="9">Binds 3 heme c groups covalently per subunit.</text>
</comment>
<evidence type="ECO:0000313" key="14">
    <source>
        <dbReference type="EMBL" id="EJF88900.1"/>
    </source>
</evidence>
<dbReference type="PANTHER" id="PTHR35008:SF8">
    <property type="entry name" value="ALCOHOL DEHYDROGENASE CYTOCHROME C SUBUNIT"/>
    <property type="match status" value="1"/>
</dbReference>
<dbReference type="EMBL" id="AIMB01000008">
    <property type="protein sequence ID" value="EJF88900.1"/>
    <property type="molecule type" value="Genomic_DNA"/>
</dbReference>
<proteinExistence type="predicted"/>
<feature type="binding site" description="covalent" evidence="9">
    <location>
        <position position="201"/>
    </location>
    <ligand>
        <name>heme c</name>
        <dbReference type="ChEBI" id="CHEBI:61717"/>
        <label>2</label>
    </ligand>
</feature>
<keyword evidence="11" id="KW-1133">Transmembrane helix</keyword>
<gene>
    <name evidence="14" type="ORF">ME5_01451</name>
</gene>
<evidence type="ECO:0000256" key="8">
    <source>
        <dbReference type="ARBA" id="ARBA00023136"/>
    </source>
</evidence>
<dbReference type="GO" id="GO:0005506">
    <property type="term" value="F:iron ion binding"/>
    <property type="evidence" value="ECO:0007669"/>
    <property type="project" value="InterPro"/>
</dbReference>
<keyword evidence="7 10" id="KW-0408">Iron</keyword>